<dbReference type="PANTHER" id="PTHR37231">
    <property type="entry name" value="EXPRESSED PROTEIN"/>
    <property type="match status" value="1"/>
</dbReference>
<keyword evidence="3" id="KW-1185">Reference proteome</keyword>
<dbReference type="AlphaFoldDB" id="A0A8J2S7G7"/>
<feature type="transmembrane region" description="Helical" evidence="1">
    <location>
        <begin position="110"/>
        <end position="129"/>
    </location>
</feature>
<sequence>MPVFTSHRPVRRSLIIERSALIPFISHSMLARTHITLSLLLCSSHAFAPPTRAVVTAPQHGRRPLTRTYATESDEELALYGAGGVFASAVVLYSEFTLKTTGCGLPAGPFGAVGAIEGVSYLAVIGIAGASLATKVKTGSGLKAGPGGLLGLAEGLAFTAIVVGLVVLAFQFADYGYLPNAIPVEGGRCD</sequence>
<protein>
    <submittedName>
        <fullName evidence="2">Uncharacterized protein</fullName>
    </submittedName>
</protein>
<keyword evidence="1" id="KW-1133">Transmembrane helix</keyword>
<name>A0A8J2S7G7_9STRA</name>
<dbReference type="EMBL" id="CAKKNE010000001">
    <property type="protein sequence ID" value="CAH0366193.1"/>
    <property type="molecule type" value="Genomic_DNA"/>
</dbReference>
<feature type="transmembrane region" description="Helical" evidence="1">
    <location>
        <begin position="149"/>
        <end position="170"/>
    </location>
</feature>
<gene>
    <name evidence="2" type="ORF">PECAL_1P26700</name>
</gene>
<keyword evidence="1" id="KW-0472">Membrane</keyword>
<reference evidence="2" key="1">
    <citation type="submission" date="2021-11" db="EMBL/GenBank/DDBJ databases">
        <authorList>
            <consortium name="Genoscope - CEA"/>
            <person name="William W."/>
        </authorList>
    </citation>
    <scope>NUCLEOTIDE SEQUENCE</scope>
</reference>
<dbReference type="Proteomes" id="UP000789595">
    <property type="component" value="Unassembled WGS sequence"/>
</dbReference>
<evidence type="ECO:0000313" key="3">
    <source>
        <dbReference type="Proteomes" id="UP000789595"/>
    </source>
</evidence>
<accession>A0A8J2S7G7</accession>
<evidence type="ECO:0000256" key="1">
    <source>
        <dbReference type="SAM" id="Phobius"/>
    </source>
</evidence>
<keyword evidence="1" id="KW-0812">Transmembrane</keyword>
<proteinExistence type="predicted"/>
<comment type="caution">
    <text evidence="2">The sequence shown here is derived from an EMBL/GenBank/DDBJ whole genome shotgun (WGS) entry which is preliminary data.</text>
</comment>
<dbReference type="OrthoDB" id="2015857at2759"/>
<evidence type="ECO:0000313" key="2">
    <source>
        <dbReference type="EMBL" id="CAH0366193.1"/>
    </source>
</evidence>
<dbReference type="PANTHER" id="PTHR37231:SF2">
    <property type="entry name" value="EXPRESSED PROTEIN"/>
    <property type="match status" value="1"/>
</dbReference>
<organism evidence="2 3">
    <name type="scientific">Pelagomonas calceolata</name>
    <dbReference type="NCBI Taxonomy" id="35677"/>
    <lineage>
        <taxon>Eukaryota</taxon>
        <taxon>Sar</taxon>
        <taxon>Stramenopiles</taxon>
        <taxon>Ochrophyta</taxon>
        <taxon>Pelagophyceae</taxon>
        <taxon>Pelagomonadales</taxon>
        <taxon>Pelagomonadaceae</taxon>
        <taxon>Pelagomonas</taxon>
    </lineage>
</organism>
<feature type="transmembrane region" description="Helical" evidence="1">
    <location>
        <begin position="77"/>
        <end position="98"/>
    </location>
</feature>